<organism evidence="11 12">
    <name type="scientific">Stylophora pistillata</name>
    <name type="common">Smooth cauliflower coral</name>
    <dbReference type="NCBI Taxonomy" id="50429"/>
    <lineage>
        <taxon>Eukaryota</taxon>
        <taxon>Metazoa</taxon>
        <taxon>Cnidaria</taxon>
        <taxon>Anthozoa</taxon>
        <taxon>Hexacorallia</taxon>
        <taxon>Scleractinia</taxon>
        <taxon>Astrocoeniina</taxon>
        <taxon>Pocilloporidae</taxon>
        <taxon>Stylophora</taxon>
    </lineage>
</organism>
<dbReference type="Gene3D" id="3.30.460.90">
    <property type="match status" value="1"/>
</dbReference>
<evidence type="ECO:0000313" key="12">
    <source>
        <dbReference type="Proteomes" id="UP000225706"/>
    </source>
</evidence>
<keyword evidence="5" id="KW-0479">Metal-binding</keyword>
<keyword evidence="6" id="KW-0547">Nucleotide-binding</keyword>
<evidence type="ECO:0000256" key="1">
    <source>
        <dbReference type="ARBA" id="ARBA00001946"/>
    </source>
</evidence>
<evidence type="ECO:0000256" key="8">
    <source>
        <dbReference type="ARBA" id="ARBA00022842"/>
    </source>
</evidence>
<dbReference type="EMBL" id="LSMT01000661">
    <property type="protein sequence ID" value="PFX15309.1"/>
    <property type="molecule type" value="Genomic_DNA"/>
</dbReference>
<keyword evidence="7" id="KW-0067">ATP-binding</keyword>
<feature type="region of interest" description="Disordered" evidence="9">
    <location>
        <begin position="14"/>
        <end position="90"/>
    </location>
</feature>
<protein>
    <submittedName>
        <fullName evidence="11">Protein mab-21</fullName>
    </submittedName>
</protein>
<dbReference type="InterPro" id="IPR046903">
    <property type="entry name" value="Mab-21-like_nuc_Trfase"/>
</dbReference>
<evidence type="ECO:0000256" key="4">
    <source>
        <dbReference type="ARBA" id="ARBA00022695"/>
    </source>
</evidence>
<dbReference type="InterPro" id="IPR024810">
    <property type="entry name" value="MAB21L/cGLR"/>
</dbReference>
<dbReference type="Pfam" id="PF20266">
    <property type="entry name" value="Mab-21_C"/>
    <property type="match status" value="1"/>
</dbReference>
<evidence type="ECO:0000256" key="7">
    <source>
        <dbReference type="ARBA" id="ARBA00022840"/>
    </source>
</evidence>
<dbReference type="InterPro" id="IPR000488">
    <property type="entry name" value="Death_dom"/>
</dbReference>
<accession>A0A2B4RET6</accession>
<dbReference type="PROSITE" id="PS50017">
    <property type="entry name" value="DEATH_DOMAIN"/>
    <property type="match status" value="1"/>
</dbReference>
<evidence type="ECO:0000256" key="5">
    <source>
        <dbReference type="ARBA" id="ARBA00022723"/>
    </source>
</evidence>
<dbReference type="AlphaFoldDB" id="A0A2B4RET6"/>
<keyword evidence="4" id="KW-0548">Nucleotidyltransferase</keyword>
<feature type="compositionally biased region" description="Basic and acidic residues" evidence="9">
    <location>
        <begin position="16"/>
        <end position="33"/>
    </location>
</feature>
<keyword evidence="3" id="KW-0808">Transferase</keyword>
<keyword evidence="8" id="KW-0460">Magnesium</keyword>
<evidence type="ECO:0000256" key="2">
    <source>
        <dbReference type="ARBA" id="ARBA00008307"/>
    </source>
</evidence>
<dbReference type="OrthoDB" id="5948335at2759"/>
<dbReference type="SUPFAM" id="SSF47986">
    <property type="entry name" value="DEATH domain"/>
    <property type="match status" value="1"/>
</dbReference>
<evidence type="ECO:0000313" key="11">
    <source>
        <dbReference type="EMBL" id="PFX15309.1"/>
    </source>
</evidence>
<dbReference type="GO" id="GO:0007165">
    <property type="term" value="P:signal transduction"/>
    <property type="evidence" value="ECO:0007669"/>
    <property type="project" value="InterPro"/>
</dbReference>
<name>A0A2B4RET6_STYPI</name>
<dbReference type="Pfam" id="PF03281">
    <property type="entry name" value="Mab-21"/>
    <property type="match status" value="1"/>
</dbReference>
<reference evidence="12" key="1">
    <citation type="journal article" date="2017" name="bioRxiv">
        <title>Comparative analysis of the genomes of Stylophora pistillata and Acropora digitifera provides evidence for extensive differences between species of corals.</title>
        <authorList>
            <person name="Voolstra C.R."/>
            <person name="Li Y."/>
            <person name="Liew Y.J."/>
            <person name="Baumgarten S."/>
            <person name="Zoccola D."/>
            <person name="Flot J.-F."/>
            <person name="Tambutte S."/>
            <person name="Allemand D."/>
            <person name="Aranda M."/>
        </authorList>
    </citation>
    <scope>NUCLEOTIDE SEQUENCE [LARGE SCALE GENOMIC DNA]</scope>
</reference>
<gene>
    <name evidence="11" type="primary">mab-21</name>
    <name evidence="11" type="ORF">AWC38_SpisGene20475</name>
</gene>
<dbReference type="SMART" id="SM01265">
    <property type="entry name" value="Mab-21"/>
    <property type="match status" value="1"/>
</dbReference>
<dbReference type="Gene3D" id="1.10.1410.40">
    <property type="match status" value="1"/>
</dbReference>
<dbReference type="CDD" id="cd01670">
    <property type="entry name" value="Death"/>
    <property type="match status" value="1"/>
</dbReference>
<evidence type="ECO:0000259" key="10">
    <source>
        <dbReference type="PROSITE" id="PS50017"/>
    </source>
</evidence>
<keyword evidence="12" id="KW-1185">Reference proteome</keyword>
<dbReference type="Pfam" id="PF00531">
    <property type="entry name" value="Death"/>
    <property type="match status" value="1"/>
</dbReference>
<dbReference type="Proteomes" id="UP000225706">
    <property type="component" value="Unassembled WGS sequence"/>
</dbReference>
<comment type="caution">
    <text evidence="11">The sequence shown here is derived from an EMBL/GenBank/DDBJ whole genome shotgun (WGS) entry which is preliminary data.</text>
</comment>
<evidence type="ECO:0000256" key="6">
    <source>
        <dbReference type="ARBA" id="ARBA00022741"/>
    </source>
</evidence>
<comment type="cofactor">
    <cofactor evidence="1">
        <name>Mg(2+)</name>
        <dbReference type="ChEBI" id="CHEBI:18420"/>
    </cofactor>
</comment>
<feature type="compositionally biased region" description="Polar residues" evidence="9">
    <location>
        <begin position="34"/>
        <end position="45"/>
    </location>
</feature>
<sequence length="628" mass="71591">MYVIVLFSINGIHATGHRDKDPSESGNGEDKSNLNDQETQDSAGMSGTDHEEKDPCEGGTGEVKLIKDEDSGCVLETPDASGPIGLTTQNHEKLTAPVPASDQSDSDNQERELGDELGKFVSVRSGKVPSEWFPYLALDLEGNVQWKTFGKSLNLTEADIQSIDKDNNEVYERYYKMLKTWWQRGGASFYNLAFALKEHELESIRDDYCIMKKDPPVKKEVELHDYDGGMPSLMSHVHNLRLESTLDDDSRLPCLRTKDSASAAPLAKLGRPLEREGETKQIQVAVETFVEDLLKCVGKLDSRFICKTIPSGSFYEGTKVGGPNEFDFMAEIEVLSFRGACTSIWDSAYPGRALVRPCPFLASTLFRDLLSDLSHLSSTSFHDAFFETLNKALRITDPLPQCWERIVKGCRKGPAVTLVLTWRGQKYRRLQVYVDITPAIKFFHWPQWTDLSATTNPCNKTSSTEDWKESYPKYLKEVVKLGFHLVPTFIFWRASFSVAEMHILKMFGPESNRLTCYRCAKFLRDHYRDGDRSVLTSYMLKTAFLFELEKFSDDKFWSNEQLFERLRGMLNFILIESKQEELGSYFVSSAPICNNEREYQILPKTVKDIMEHLNMFMLLGLEPWDHPL</sequence>
<dbReference type="Gene3D" id="1.10.533.10">
    <property type="entry name" value="Death Domain, Fas"/>
    <property type="match status" value="1"/>
</dbReference>
<comment type="similarity">
    <text evidence="2">Belongs to the mab-21 family.</text>
</comment>
<dbReference type="InterPro" id="IPR046906">
    <property type="entry name" value="Mab-21_HhH/H2TH-like"/>
</dbReference>
<evidence type="ECO:0000256" key="9">
    <source>
        <dbReference type="SAM" id="MobiDB-lite"/>
    </source>
</evidence>
<dbReference type="PANTHER" id="PTHR10656:SF42">
    <property type="entry name" value="CYCLIC GMP-AMP SYNTHASE-LIKE PROTEIN-RELATED"/>
    <property type="match status" value="1"/>
</dbReference>
<dbReference type="GO" id="GO:0005524">
    <property type="term" value="F:ATP binding"/>
    <property type="evidence" value="ECO:0007669"/>
    <property type="project" value="UniProtKB-KW"/>
</dbReference>
<dbReference type="SMR" id="A0A2B4RET6"/>
<feature type="domain" description="Death" evidence="10">
    <location>
        <begin position="145"/>
        <end position="204"/>
    </location>
</feature>
<dbReference type="InterPro" id="IPR011029">
    <property type="entry name" value="DEATH-like_dom_sf"/>
</dbReference>
<evidence type="ECO:0000256" key="3">
    <source>
        <dbReference type="ARBA" id="ARBA00022679"/>
    </source>
</evidence>
<dbReference type="GO" id="GO:0016779">
    <property type="term" value="F:nucleotidyltransferase activity"/>
    <property type="evidence" value="ECO:0007669"/>
    <property type="project" value="UniProtKB-KW"/>
</dbReference>
<dbReference type="GO" id="GO:0046872">
    <property type="term" value="F:metal ion binding"/>
    <property type="evidence" value="ECO:0007669"/>
    <property type="project" value="UniProtKB-KW"/>
</dbReference>
<proteinExistence type="inferred from homology"/>
<dbReference type="PANTHER" id="PTHR10656">
    <property type="entry name" value="CELL FATE DETERMINING PROTEIN MAB21-RELATED"/>
    <property type="match status" value="1"/>
</dbReference>